<reference evidence="2" key="1">
    <citation type="journal article" date="2019" name="Int. J. Syst. Evol. Microbiol.">
        <title>The Global Catalogue of Microorganisms (GCM) 10K type strain sequencing project: providing services to taxonomists for standard genome sequencing and annotation.</title>
        <authorList>
            <consortium name="The Broad Institute Genomics Platform"/>
            <consortium name="The Broad Institute Genome Sequencing Center for Infectious Disease"/>
            <person name="Wu L."/>
            <person name="Ma J."/>
        </authorList>
    </citation>
    <scope>NUCLEOTIDE SEQUENCE [LARGE SCALE GENOMIC DNA]</scope>
    <source>
        <strain evidence="2">CGMCC 1.16033</strain>
    </source>
</reference>
<dbReference type="Proteomes" id="UP000606498">
    <property type="component" value="Unassembled WGS sequence"/>
</dbReference>
<name>A0ABQ1T997_9GAMM</name>
<sequence length="125" mass="14358">MPSYHVDEKVASRIELLVKKQPFENITFNEALIRLLELIPSEGANADKILESLLESLPDKSKVKSSPRPSEWIKEVPELNMRGRFSTWKSICDFLDIDVGTDSARRKLQAWVARNKPNWPKVPEV</sequence>
<gene>
    <name evidence="1" type="ORF">GCM10011520_29640</name>
</gene>
<keyword evidence="2" id="KW-1185">Reference proteome</keyword>
<evidence type="ECO:0000313" key="2">
    <source>
        <dbReference type="Proteomes" id="UP000606498"/>
    </source>
</evidence>
<dbReference type="RefSeq" id="WP_100142204.1">
    <property type="nucleotide sequence ID" value="NZ_BMKO01000008.1"/>
</dbReference>
<comment type="caution">
    <text evidence="1">The sequence shown here is derived from an EMBL/GenBank/DDBJ whole genome shotgun (WGS) entry which is preliminary data.</text>
</comment>
<dbReference type="EMBL" id="BMKO01000008">
    <property type="protein sequence ID" value="GGE87219.1"/>
    <property type="molecule type" value="Genomic_DNA"/>
</dbReference>
<evidence type="ECO:0000313" key="1">
    <source>
        <dbReference type="EMBL" id="GGE87219.1"/>
    </source>
</evidence>
<proteinExistence type="predicted"/>
<protein>
    <submittedName>
        <fullName evidence="1">Uncharacterized protein</fullName>
    </submittedName>
</protein>
<accession>A0ABQ1T997</accession>
<organism evidence="1 2">
    <name type="scientific">Shewanella carassii</name>
    <dbReference type="NCBI Taxonomy" id="1987584"/>
    <lineage>
        <taxon>Bacteria</taxon>
        <taxon>Pseudomonadati</taxon>
        <taxon>Pseudomonadota</taxon>
        <taxon>Gammaproteobacteria</taxon>
        <taxon>Alteromonadales</taxon>
        <taxon>Shewanellaceae</taxon>
        <taxon>Shewanella</taxon>
    </lineage>
</organism>